<dbReference type="SUPFAM" id="SSF54001">
    <property type="entry name" value="Cysteine proteinases"/>
    <property type="match status" value="1"/>
</dbReference>
<accession>A0ABT3RVG8</accession>
<dbReference type="InterPro" id="IPR038765">
    <property type="entry name" value="Papain-like_cys_pep_sf"/>
</dbReference>
<sequence>MKKVLKPISKLWLLSLLAIFFACDEEFVEPPAVDNSDLRVDLRPQQTSVKSQGSRNTCITFAAVAGLEAAYKRFGYGDLDLSEEFMNHFGKTFWIHPDWDDILAKGEDGSETQVGAFGGGGGAGYINDMMNTGLKIPLETLMPYGSVNITPSIDPTLADSDWQSDVYKKQRVMSNYNLDPNKLTWELQHSDKFYGVANGKFFGPSTGKARDTDFIEQILKREIELVWDFSGTVKYGETWKPCDAGDEAVCDTIAHSMLIVGFDKTSENPDDYYFLVKNSWGSWQTGTDDNYTKVSYDFVRRNGSAVAYIEIPILDPQEWEEFKFIGRWNLVFDGHDGILDIYHLPGYWNDKIDDKRIGSFYTTDGSAYKINGSIEGNKITFYFDGSNPNAHWGTIGNGRKFEYYLSDENYMAGFHTDPDGKKYAGYAKKGELFSEGATTPRPYLPESYENSTWDIVIGETRGTITIGEYELDPGVEFPEFYDLPGTFTDESGTVSAFQMRIPQTVYNHFYMQMMVNGGAISFEGRHLNHTQGNISGHTTGADLVKHPFIMTRQ</sequence>
<dbReference type="PROSITE" id="PS51257">
    <property type="entry name" value="PROKAR_LIPOPROTEIN"/>
    <property type="match status" value="1"/>
</dbReference>
<dbReference type="RefSeq" id="WP_266057925.1">
    <property type="nucleotide sequence ID" value="NZ_JAPFQN010000009.1"/>
</dbReference>
<evidence type="ECO:0000256" key="1">
    <source>
        <dbReference type="SAM" id="SignalP"/>
    </source>
</evidence>
<protein>
    <recommendedName>
        <fullName evidence="4">Peptidase C1A papain C-terminal domain-containing protein</fullName>
    </recommendedName>
</protein>
<dbReference type="PROSITE" id="PS00639">
    <property type="entry name" value="THIOL_PROTEASE_HIS"/>
    <property type="match status" value="1"/>
</dbReference>
<dbReference type="InterPro" id="IPR025660">
    <property type="entry name" value="Pept_his_AS"/>
</dbReference>
<keyword evidence="3" id="KW-1185">Reference proteome</keyword>
<gene>
    <name evidence="2" type="ORF">OO013_15885</name>
</gene>
<dbReference type="Gene3D" id="3.90.70.10">
    <property type="entry name" value="Cysteine proteinases"/>
    <property type="match status" value="1"/>
</dbReference>
<comment type="caution">
    <text evidence="2">The sequence shown here is derived from an EMBL/GenBank/DDBJ whole genome shotgun (WGS) entry which is preliminary data.</text>
</comment>
<dbReference type="EMBL" id="JAPFQN010000009">
    <property type="protein sequence ID" value="MCX2745359.1"/>
    <property type="molecule type" value="Genomic_DNA"/>
</dbReference>
<name>A0ABT3RVG8_9BACT</name>
<evidence type="ECO:0000313" key="2">
    <source>
        <dbReference type="EMBL" id="MCX2745359.1"/>
    </source>
</evidence>
<dbReference type="Proteomes" id="UP001209885">
    <property type="component" value="Unassembled WGS sequence"/>
</dbReference>
<keyword evidence="1" id="KW-0732">Signal</keyword>
<evidence type="ECO:0000313" key="3">
    <source>
        <dbReference type="Proteomes" id="UP001209885"/>
    </source>
</evidence>
<organism evidence="2 3">
    <name type="scientific">Mangrovivirga halotolerans</name>
    <dbReference type="NCBI Taxonomy" id="2993936"/>
    <lineage>
        <taxon>Bacteria</taxon>
        <taxon>Pseudomonadati</taxon>
        <taxon>Bacteroidota</taxon>
        <taxon>Cytophagia</taxon>
        <taxon>Cytophagales</taxon>
        <taxon>Mangrovivirgaceae</taxon>
        <taxon>Mangrovivirga</taxon>
    </lineage>
</organism>
<reference evidence="2 3" key="1">
    <citation type="submission" date="2022-11" db="EMBL/GenBank/DDBJ databases">
        <title>The characterization of three novel Bacteroidetes species and genomic analysis of their roles in tidal elemental geochemical cycles.</title>
        <authorList>
            <person name="Ma K."/>
        </authorList>
    </citation>
    <scope>NUCLEOTIDE SEQUENCE [LARGE SCALE GENOMIC DNA]</scope>
    <source>
        <strain evidence="2 3">M17</strain>
    </source>
</reference>
<proteinExistence type="predicted"/>
<feature type="chain" id="PRO_5045367793" description="Peptidase C1A papain C-terminal domain-containing protein" evidence="1">
    <location>
        <begin position="25"/>
        <end position="553"/>
    </location>
</feature>
<feature type="signal peptide" evidence="1">
    <location>
        <begin position="1"/>
        <end position="24"/>
    </location>
</feature>
<evidence type="ECO:0008006" key="4">
    <source>
        <dbReference type="Google" id="ProtNLM"/>
    </source>
</evidence>